<feature type="binding site" evidence="11">
    <location>
        <position position="146"/>
    </location>
    <ligand>
        <name>substrate</name>
    </ligand>
</feature>
<keyword evidence="11" id="KW-0479">Metal-binding</keyword>
<feature type="binding site" evidence="11">
    <location>
        <begin position="22"/>
        <end position="27"/>
    </location>
    <ligand>
        <name>ATP</name>
        <dbReference type="ChEBI" id="CHEBI:30616"/>
    </ligand>
</feature>
<evidence type="ECO:0000256" key="2">
    <source>
        <dbReference type="ARBA" id="ARBA00006997"/>
    </source>
</evidence>
<protein>
    <recommendedName>
        <fullName evidence="3 11">Shikimate kinase</fullName>
        <shortName evidence="11">SK</shortName>
        <ecNumber evidence="3 11">2.7.1.71</ecNumber>
    </recommendedName>
</protein>
<feature type="binding site" evidence="11">
    <location>
        <position position="68"/>
    </location>
    <ligand>
        <name>substrate</name>
    </ligand>
</feature>
<feature type="binding site" evidence="11">
    <location>
        <position position="127"/>
    </location>
    <ligand>
        <name>ATP</name>
        <dbReference type="ChEBI" id="CHEBI:30616"/>
    </ligand>
</feature>
<dbReference type="GO" id="GO:0005524">
    <property type="term" value="F:ATP binding"/>
    <property type="evidence" value="ECO:0007669"/>
    <property type="project" value="UniProtKB-UniRule"/>
</dbReference>
<evidence type="ECO:0000256" key="3">
    <source>
        <dbReference type="ARBA" id="ARBA00012154"/>
    </source>
</evidence>
<evidence type="ECO:0000256" key="8">
    <source>
        <dbReference type="ARBA" id="ARBA00022840"/>
    </source>
</evidence>
<dbReference type="AlphaFoldDB" id="A0A6L9Y6Q9"/>
<evidence type="ECO:0000256" key="6">
    <source>
        <dbReference type="ARBA" id="ARBA00022741"/>
    </source>
</evidence>
<dbReference type="GO" id="GO:0005829">
    <property type="term" value="C:cytosol"/>
    <property type="evidence" value="ECO:0007669"/>
    <property type="project" value="TreeGrafter"/>
</dbReference>
<dbReference type="InterPro" id="IPR023000">
    <property type="entry name" value="Shikimate_kinase_CS"/>
</dbReference>
<comment type="subcellular location">
    <subcellularLocation>
        <location evidence="11">Cytoplasm</location>
    </subcellularLocation>
</comment>
<dbReference type="GO" id="GO:0004765">
    <property type="term" value="F:shikimate kinase activity"/>
    <property type="evidence" value="ECO:0007669"/>
    <property type="project" value="UniProtKB-UniRule"/>
</dbReference>
<dbReference type="InterPro" id="IPR031322">
    <property type="entry name" value="Shikimate/glucono_kinase"/>
</dbReference>
<proteinExistence type="inferred from homology"/>
<reference evidence="12 13" key="1">
    <citation type="submission" date="2020-02" db="EMBL/GenBank/DDBJ databases">
        <title>Pelistega sp. NLN82 were isolated from wild rodents of the Hainan Island.</title>
        <authorList>
            <person name="Niu N."/>
            <person name="Zhou J."/>
        </authorList>
    </citation>
    <scope>NUCLEOTIDE SEQUENCE [LARGE SCALE GENOMIC DNA]</scope>
    <source>
        <strain evidence="12 13">NLN82</strain>
    </source>
</reference>
<dbReference type="GO" id="GO:0009073">
    <property type="term" value="P:aromatic amino acid family biosynthetic process"/>
    <property type="evidence" value="ECO:0007669"/>
    <property type="project" value="UniProtKB-KW"/>
</dbReference>
<dbReference type="CDD" id="cd00464">
    <property type="entry name" value="SK"/>
    <property type="match status" value="1"/>
</dbReference>
<feature type="binding site" evidence="11">
    <location>
        <position position="26"/>
    </location>
    <ligand>
        <name>Mg(2+)</name>
        <dbReference type="ChEBI" id="CHEBI:18420"/>
    </ligand>
</feature>
<keyword evidence="13" id="KW-1185">Reference proteome</keyword>
<dbReference type="GO" id="GO:0009423">
    <property type="term" value="P:chorismate biosynthetic process"/>
    <property type="evidence" value="ECO:0007669"/>
    <property type="project" value="UniProtKB-UniRule"/>
</dbReference>
<feature type="binding site" evidence="11">
    <location>
        <position position="163"/>
    </location>
    <ligand>
        <name>ATP</name>
        <dbReference type="ChEBI" id="CHEBI:30616"/>
    </ligand>
</feature>
<dbReference type="EMBL" id="JAAGYR010000006">
    <property type="protein sequence ID" value="NEN75587.1"/>
    <property type="molecule type" value="Genomic_DNA"/>
</dbReference>
<dbReference type="PROSITE" id="PS01128">
    <property type="entry name" value="SHIKIMATE_KINASE"/>
    <property type="match status" value="1"/>
</dbReference>
<name>A0A6L9Y6Q9_9BURK</name>
<evidence type="ECO:0000256" key="10">
    <source>
        <dbReference type="ARBA" id="ARBA00048567"/>
    </source>
</evidence>
<dbReference type="UniPathway" id="UPA00053">
    <property type="reaction ID" value="UER00088"/>
</dbReference>
<keyword evidence="11" id="KW-0963">Cytoplasm</keyword>
<dbReference type="InterPro" id="IPR027417">
    <property type="entry name" value="P-loop_NTPase"/>
</dbReference>
<dbReference type="Pfam" id="PF01202">
    <property type="entry name" value="SKI"/>
    <property type="match status" value="1"/>
</dbReference>
<evidence type="ECO:0000256" key="7">
    <source>
        <dbReference type="ARBA" id="ARBA00022777"/>
    </source>
</evidence>
<evidence type="ECO:0000256" key="4">
    <source>
        <dbReference type="ARBA" id="ARBA00022605"/>
    </source>
</evidence>
<keyword evidence="5 11" id="KW-0808">Transferase</keyword>
<dbReference type="RefSeq" id="WP_163764227.1">
    <property type="nucleotide sequence ID" value="NZ_JAAGYR010000006.1"/>
</dbReference>
<dbReference type="HAMAP" id="MF_00109">
    <property type="entry name" value="Shikimate_kinase"/>
    <property type="match status" value="1"/>
</dbReference>
<accession>A0A6L9Y6Q9</accession>
<comment type="cofactor">
    <cofactor evidence="11">
        <name>Mg(2+)</name>
        <dbReference type="ChEBI" id="CHEBI:18420"/>
    </cofactor>
    <text evidence="11">Binds 1 Mg(2+) ion per subunit.</text>
</comment>
<keyword evidence="11" id="KW-0460">Magnesium</keyword>
<dbReference type="SUPFAM" id="SSF52540">
    <property type="entry name" value="P-loop containing nucleoside triphosphate hydrolases"/>
    <property type="match status" value="1"/>
</dbReference>
<dbReference type="InterPro" id="IPR000623">
    <property type="entry name" value="Shikimate_kinase/TSH1"/>
</dbReference>
<comment type="subunit">
    <text evidence="11">Monomer.</text>
</comment>
<feature type="binding site" evidence="11">
    <location>
        <position position="44"/>
    </location>
    <ligand>
        <name>substrate</name>
    </ligand>
</feature>
<evidence type="ECO:0000256" key="9">
    <source>
        <dbReference type="ARBA" id="ARBA00023141"/>
    </source>
</evidence>
<dbReference type="GO" id="GO:0000287">
    <property type="term" value="F:magnesium ion binding"/>
    <property type="evidence" value="ECO:0007669"/>
    <property type="project" value="UniProtKB-UniRule"/>
</dbReference>
<evidence type="ECO:0000313" key="13">
    <source>
        <dbReference type="Proteomes" id="UP000477651"/>
    </source>
</evidence>
<evidence type="ECO:0000256" key="11">
    <source>
        <dbReference type="HAMAP-Rule" id="MF_00109"/>
    </source>
</evidence>
<gene>
    <name evidence="11" type="primary">aroK</name>
    <name evidence="12" type="ORF">F9B74_04490</name>
</gene>
<dbReference type="EC" id="2.7.1.71" evidence="3 11"/>
<evidence type="ECO:0000256" key="1">
    <source>
        <dbReference type="ARBA" id="ARBA00004842"/>
    </source>
</evidence>
<dbReference type="PRINTS" id="PR01100">
    <property type="entry name" value="SHIKIMTKNASE"/>
</dbReference>
<organism evidence="12 13">
    <name type="scientific">Pelistega ratti</name>
    <dbReference type="NCBI Taxonomy" id="2652177"/>
    <lineage>
        <taxon>Bacteria</taxon>
        <taxon>Pseudomonadati</taxon>
        <taxon>Pseudomonadota</taxon>
        <taxon>Betaproteobacteria</taxon>
        <taxon>Burkholderiales</taxon>
        <taxon>Alcaligenaceae</taxon>
        <taxon>Pelistega</taxon>
    </lineage>
</organism>
<evidence type="ECO:0000313" key="12">
    <source>
        <dbReference type="EMBL" id="NEN75587.1"/>
    </source>
</evidence>
<sequence length="183" mass="20109">MTKTAVNEQIYPPLIIFIGMMGAGKTTIGRALARELSIEFIDLDHEIVQRCGVAIPTIFDIEGEDGFRKRETAVLAEVIQQKNIVLATGGGAILATENQALLKKGLVVYLKASADELFCRIAKDSNRPLLKTENPQDKVKQLLAVRSPIYEKLADITVETGNQTIYATVKKLKKAIIALQENT</sequence>
<keyword evidence="6 11" id="KW-0547">Nucleotide-binding</keyword>
<comment type="catalytic activity">
    <reaction evidence="10 11">
        <text>shikimate + ATP = 3-phosphoshikimate + ADP + H(+)</text>
        <dbReference type="Rhea" id="RHEA:13121"/>
        <dbReference type="ChEBI" id="CHEBI:15378"/>
        <dbReference type="ChEBI" id="CHEBI:30616"/>
        <dbReference type="ChEBI" id="CHEBI:36208"/>
        <dbReference type="ChEBI" id="CHEBI:145989"/>
        <dbReference type="ChEBI" id="CHEBI:456216"/>
        <dbReference type="EC" id="2.7.1.71"/>
    </reaction>
</comment>
<dbReference type="PANTHER" id="PTHR21087">
    <property type="entry name" value="SHIKIMATE KINASE"/>
    <property type="match status" value="1"/>
</dbReference>
<evidence type="ECO:0000256" key="5">
    <source>
        <dbReference type="ARBA" id="ARBA00022679"/>
    </source>
</evidence>
<dbReference type="PANTHER" id="PTHR21087:SF16">
    <property type="entry name" value="SHIKIMATE KINASE 1, CHLOROPLASTIC"/>
    <property type="match status" value="1"/>
</dbReference>
<keyword evidence="8 11" id="KW-0067">ATP-binding</keyword>
<comment type="caution">
    <text evidence="12">The sequence shown here is derived from an EMBL/GenBank/DDBJ whole genome shotgun (WGS) entry which is preliminary data.</text>
</comment>
<comment type="pathway">
    <text evidence="1 11">Metabolic intermediate biosynthesis; chorismate biosynthesis; chorismate from D-erythrose 4-phosphate and phosphoenolpyruvate: step 5/7.</text>
</comment>
<dbReference type="GO" id="GO:0008652">
    <property type="term" value="P:amino acid biosynthetic process"/>
    <property type="evidence" value="ECO:0007669"/>
    <property type="project" value="UniProtKB-KW"/>
</dbReference>
<dbReference type="Gene3D" id="3.40.50.300">
    <property type="entry name" value="P-loop containing nucleotide triphosphate hydrolases"/>
    <property type="match status" value="1"/>
</dbReference>
<feature type="binding site" evidence="11">
    <location>
        <position position="90"/>
    </location>
    <ligand>
        <name>substrate</name>
    </ligand>
</feature>
<keyword evidence="7 11" id="KW-0418">Kinase</keyword>
<comment type="function">
    <text evidence="11">Catalyzes the specific phosphorylation of the 3-hydroxyl group of shikimic acid using ATP as a cosubstrate.</text>
</comment>
<keyword evidence="9 11" id="KW-0057">Aromatic amino acid biosynthesis</keyword>
<comment type="similarity">
    <text evidence="2 11">Belongs to the shikimate kinase family.</text>
</comment>
<keyword evidence="4 11" id="KW-0028">Amino-acid biosynthesis</keyword>
<dbReference type="Proteomes" id="UP000477651">
    <property type="component" value="Unassembled WGS sequence"/>
</dbReference>